<keyword evidence="10 15" id="KW-0460">Magnesium</keyword>
<dbReference type="OrthoDB" id="9805455at2"/>
<dbReference type="NCBIfam" id="NF045760">
    <property type="entry name" value="YtpR"/>
    <property type="match status" value="1"/>
</dbReference>
<evidence type="ECO:0000313" key="20">
    <source>
        <dbReference type="EMBL" id="OWT66196.1"/>
    </source>
</evidence>
<feature type="binding site" evidence="15">
    <location>
        <position position="458"/>
    </location>
    <ligand>
        <name>Mg(2+)</name>
        <dbReference type="ChEBI" id="CHEBI:18420"/>
        <note>shared with alpha subunit</note>
    </ligand>
</feature>
<keyword evidence="7 15" id="KW-0479">Metal-binding</keyword>
<dbReference type="PROSITE" id="PS50886">
    <property type="entry name" value="TRBD"/>
    <property type="match status" value="1"/>
</dbReference>
<dbReference type="Pfam" id="PF03484">
    <property type="entry name" value="B5"/>
    <property type="match status" value="1"/>
</dbReference>
<evidence type="ECO:0000259" key="19">
    <source>
        <dbReference type="PROSITE" id="PS51483"/>
    </source>
</evidence>
<comment type="caution">
    <text evidence="20">The sequence shown here is derived from an EMBL/GenBank/DDBJ whole genome shotgun (WGS) entry which is preliminary data.</text>
</comment>
<feature type="domain" description="B5" evidence="19">
    <location>
        <begin position="399"/>
        <end position="474"/>
    </location>
</feature>
<dbReference type="SUPFAM" id="SSF50249">
    <property type="entry name" value="Nucleic acid-binding proteins"/>
    <property type="match status" value="1"/>
</dbReference>
<feature type="binding site" evidence="15">
    <location>
        <position position="461"/>
    </location>
    <ligand>
        <name>Mg(2+)</name>
        <dbReference type="ChEBI" id="CHEBI:18420"/>
        <note>shared with alpha subunit</note>
    </ligand>
</feature>
<dbReference type="PANTHER" id="PTHR10947:SF0">
    <property type="entry name" value="PHENYLALANINE--TRNA LIGASE BETA SUBUNIT"/>
    <property type="match status" value="1"/>
</dbReference>
<dbReference type="InterPro" id="IPR012340">
    <property type="entry name" value="NA-bd_OB-fold"/>
</dbReference>
<keyword evidence="11 16" id="KW-0694">RNA-binding</keyword>
<dbReference type="PROSITE" id="PS51483">
    <property type="entry name" value="B5"/>
    <property type="match status" value="1"/>
</dbReference>
<protein>
    <recommendedName>
        <fullName evidence="15">Phenylalanine--tRNA ligase beta subunit</fullName>
        <ecNumber evidence="15">6.1.1.20</ecNumber>
    </recommendedName>
    <alternativeName>
        <fullName evidence="15">Phenylalanyl-tRNA synthetase beta subunit</fullName>
        <shortName evidence="15">PheRS</shortName>
    </alternativeName>
</protein>
<evidence type="ECO:0000256" key="11">
    <source>
        <dbReference type="ARBA" id="ARBA00022884"/>
    </source>
</evidence>
<dbReference type="FunFam" id="2.40.50.140:FF:000045">
    <property type="entry name" value="Phenylalanine--tRNA ligase beta subunit"/>
    <property type="match status" value="1"/>
</dbReference>
<dbReference type="SUPFAM" id="SSF46955">
    <property type="entry name" value="Putative DNA-binding domain"/>
    <property type="match status" value="1"/>
</dbReference>
<dbReference type="SMART" id="SM00873">
    <property type="entry name" value="B3_4"/>
    <property type="match status" value="1"/>
</dbReference>
<dbReference type="SUPFAM" id="SSF56037">
    <property type="entry name" value="PheT/TilS domain"/>
    <property type="match status" value="1"/>
</dbReference>
<dbReference type="SUPFAM" id="SSF54991">
    <property type="entry name" value="Anticodon-binding domain of PheRS"/>
    <property type="match status" value="1"/>
</dbReference>
<dbReference type="PANTHER" id="PTHR10947">
    <property type="entry name" value="PHENYLALANYL-TRNA SYNTHETASE BETA CHAIN AND LEUCINE-RICH REPEAT-CONTAINING PROTEIN 47"/>
    <property type="match status" value="1"/>
</dbReference>
<evidence type="ECO:0000256" key="12">
    <source>
        <dbReference type="ARBA" id="ARBA00022917"/>
    </source>
</evidence>
<evidence type="ECO:0000259" key="17">
    <source>
        <dbReference type="PROSITE" id="PS50886"/>
    </source>
</evidence>
<dbReference type="GO" id="GO:0009328">
    <property type="term" value="C:phenylalanine-tRNA ligase complex"/>
    <property type="evidence" value="ECO:0007669"/>
    <property type="project" value="TreeGrafter"/>
</dbReference>
<dbReference type="Proteomes" id="UP000214603">
    <property type="component" value="Unassembled WGS sequence"/>
</dbReference>
<feature type="domain" description="TRNA-binding" evidence="17">
    <location>
        <begin position="39"/>
        <end position="148"/>
    </location>
</feature>
<evidence type="ECO:0000256" key="3">
    <source>
        <dbReference type="ARBA" id="ARBA00011209"/>
    </source>
</evidence>
<keyword evidence="8 15" id="KW-0547">Nucleotide-binding</keyword>
<keyword evidence="21" id="KW-1185">Reference proteome</keyword>
<dbReference type="Gene3D" id="3.50.40.10">
    <property type="entry name" value="Phenylalanyl-trna Synthetase, Chain B, domain 3"/>
    <property type="match status" value="1"/>
</dbReference>
<dbReference type="InterPro" id="IPR002547">
    <property type="entry name" value="tRNA-bd_dom"/>
</dbReference>
<dbReference type="InterPro" id="IPR041616">
    <property type="entry name" value="PheRS_beta_core"/>
</dbReference>
<dbReference type="Pfam" id="PF01588">
    <property type="entry name" value="tRNA_bind"/>
    <property type="match status" value="1"/>
</dbReference>
<dbReference type="Gene3D" id="2.40.50.140">
    <property type="entry name" value="Nucleic acid-binding proteins"/>
    <property type="match status" value="1"/>
</dbReference>
<dbReference type="SUPFAM" id="SSF55681">
    <property type="entry name" value="Class II aaRS and biotin synthetases"/>
    <property type="match status" value="1"/>
</dbReference>
<dbReference type="Gene3D" id="3.30.56.10">
    <property type="match status" value="2"/>
</dbReference>
<dbReference type="Gene3D" id="3.30.70.380">
    <property type="entry name" value="Ferrodoxin-fold anticodon-binding domain"/>
    <property type="match status" value="1"/>
</dbReference>
<dbReference type="AlphaFoldDB" id="A0A225MY51"/>
<name>A0A225MY51_9BURK</name>
<evidence type="ECO:0000256" key="10">
    <source>
        <dbReference type="ARBA" id="ARBA00022842"/>
    </source>
</evidence>
<proteinExistence type="inferred from homology"/>
<dbReference type="InterPro" id="IPR045060">
    <property type="entry name" value="Phe-tRNA-ligase_IIc_bsu"/>
</dbReference>
<dbReference type="CDD" id="cd00769">
    <property type="entry name" value="PheRS_beta_core"/>
    <property type="match status" value="1"/>
</dbReference>
<dbReference type="InterPro" id="IPR036690">
    <property type="entry name" value="Fdx_antiC-bd_sf"/>
</dbReference>
<comment type="catalytic activity">
    <reaction evidence="14 15">
        <text>tRNA(Phe) + L-phenylalanine + ATP = L-phenylalanyl-tRNA(Phe) + AMP + diphosphate + H(+)</text>
        <dbReference type="Rhea" id="RHEA:19413"/>
        <dbReference type="Rhea" id="RHEA-COMP:9668"/>
        <dbReference type="Rhea" id="RHEA-COMP:9699"/>
        <dbReference type="ChEBI" id="CHEBI:15378"/>
        <dbReference type="ChEBI" id="CHEBI:30616"/>
        <dbReference type="ChEBI" id="CHEBI:33019"/>
        <dbReference type="ChEBI" id="CHEBI:58095"/>
        <dbReference type="ChEBI" id="CHEBI:78442"/>
        <dbReference type="ChEBI" id="CHEBI:78531"/>
        <dbReference type="ChEBI" id="CHEBI:456215"/>
        <dbReference type="EC" id="6.1.1.20"/>
    </reaction>
</comment>
<evidence type="ECO:0000256" key="6">
    <source>
        <dbReference type="ARBA" id="ARBA00022598"/>
    </source>
</evidence>
<dbReference type="EMBL" id="NJIH01000001">
    <property type="protein sequence ID" value="OWT66196.1"/>
    <property type="molecule type" value="Genomic_DNA"/>
</dbReference>
<evidence type="ECO:0000256" key="9">
    <source>
        <dbReference type="ARBA" id="ARBA00022840"/>
    </source>
</evidence>
<keyword evidence="4 15" id="KW-0963">Cytoplasm</keyword>
<dbReference type="PROSITE" id="PS51447">
    <property type="entry name" value="FDX_ACB"/>
    <property type="match status" value="1"/>
</dbReference>
<accession>A0A225MY51</accession>
<keyword evidence="12 15" id="KW-0648">Protein biosynthesis</keyword>
<evidence type="ECO:0000256" key="7">
    <source>
        <dbReference type="ARBA" id="ARBA00022723"/>
    </source>
</evidence>
<dbReference type="HAMAP" id="MF_00283">
    <property type="entry name" value="Phe_tRNA_synth_beta1"/>
    <property type="match status" value="1"/>
</dbReference>
<comment type="subcellular location">
    <subcellularLocation>
        <location evidence="1 15">Cytoplasm</location>
    </subcellularLocation>
</comment>
<organism evidence="20 21">
    <name type="scientific">Candidimonas nitroreducens</name>
    <dbReference type="NCBI Taxonomy" id="683354"/>
    <lineage>
        <taxon>Bacteria</taxon>
        <taxon>Pseudomonadati</taxon>
        <taxon>Pseudomonadota</taxon>
        <taxon>Betaproteobacteria</taxon>
        <taxon>Burkholderiales</taxon>
        <taxon>Alcaligenaceae</taxon>
        <taxon>Candidimonas</taxon>
    </lineage>
</organism>
<evidence type="ECO:0000259" key="18">
    <source>
        <dbReference type="PROSITE" id="PS51447"/>
    </source>
</evidence>
<evidence type="ECO:0000256" key="13">
    <source>
        <dbReference type="ARBA" id="ARBA00023146"/>
    </source>
</evidence>
<feature type="binding site" evidence="15">
    <location>
        <position position="452"/>
    </location>
    <ligand>
        <name>Mg(2+)</name>
        <dbReference type="ChEBI" id="CHEBI:18420"/>
        <note>shared with alpha subunit</note>
    </ligand>
</feature>
<dbReference type="GO" id="GO:0005524">
    <property type="term" value="F:ATP binding"/>
    <property type="evidence" value="ECO:0007669"/>
    <property type="project" value="UniProtKB-UniRule"/>
</dbReference>
<dbReference type="InterPro" id="IPR020825">
    <property type="entry name" value="Phe-tRNA_synthase-like_B3/B4"/>
</dbReference>
<dbReference type="InterPro" id="IPR005146">
    <property type="entry name" value="B3/B4_tRNA-bd"/>
</dbReference>
<dbReference type="RefSeq" id="WP_088601324.1">
    <property type="nucleotide sequence ID" value="NZ_NJIH01000001.1"/>
</dbReference>
<evidence type="ECO:0000313" key="21">
    <source>
        <dbReference type="Proteomes" id="UP000214603"/>
    </source>
</evidence>
<dbReference type="InterPro" id="IPR033714">
    <property type="entry name" value="tRNA_bind_bactPheRS"/>
</dbReference>
<keyword evidence="6 15" id="KW-0436">Ligase</keyword>
<comment type="subunit">
    <text evidence="3 15">Tetramer of two alpha and two beta subunits.</text>
</comment>
<dbReference type="GO" id="GO:0000287">
    <property type="term" value="F:magnesium ion binding"/>
    <property type="evidence" value="ECO:0007669"/>
    <property type="project" value="UniProtKB-UniRule"/>
</dbReference>
<comment type="similarity">
    <text evidence="2 15">Belongs to the phenylalanyl-tRNA synthetase beta subunit family. Type 1 subfamily.</text>
</comment>
<evidence type="ECO:0000256" key="14">
    <source>
        <dbReference type="ARBA" id="ARBA00049255"/>
    </source>
</evidence>
<dbReference type="NCBIfam" id="TIGR00472">
    <property type="entry name" value="pheT_bact"/>
    <property type="match status" value="1"/>
</dbReference>
<sequence>MQFPESWLRTFSNPDIDTEALSQRLTMAGLEVEETRPVAPPFSGVVVAHIVAVEAHPNADKLRVCRVDDGSGEPLQIVCGAPNAAAGLKVPLARIGAVLPGGMRIGRAKMRGVESLGMLCSARELGLSQDHAGLLVLDVAAQPGQSLREALDLDDTLFTLKLTPNRADCLSILGVAREVSALTGAALTPPVIEAAPVALDDRLPVTVQAPDLCGRFAGRILRGVNARAATPDWIKSRLERAGQRSISALVDISNYIMLELGRPTHVFDLKRIQGGLTVRWAREGESLELLNGQTVALAPDVGVIVAGDEVESLAGIMGGEATAVTLDTTDIYLEAAFWWPEAIMGRARRYKFSSEASHRFERGVDFASVVEHLERMTGLILEICGGSAGPVDDQVIDLPRRDPVAMRLARCHRVLGVPVPRDEILGIFRSLGLPCRLEDDTFLVTPPSYRYDLFLEEDLIEEVARIYGFERIPDLPPLARAEMRCEPETLRGPHALRGSMAALDYQEVINFSFVEQAWEHDYAGNDDPIRLLNPIASQLAVMRSSLIAGLVANIQHNINRKQSRIRVFELGRVFARDASVADGELSVAGVSQPLRLAGAAWGPALEEQWGAASRPVDFYDVKKDVETLLGAQADALRCVAAPHPALHPGRSARLELHGQPIGWLGELHPRLAQQAELNRAPVVFELDEASISTALMPQPGELSRQPVVIRDLAVWVAPQVAYQSLLDTLAQVIASDGKLSIVRDIRLFDVWRDAAAGPASEKSMAFRFWLQDPEVTLDDATVEQCINRLLEALVSAHGVRLRA</sequence>
<dbReference type="GO" id="GO:0006432">
    <property type="term" value="P:phenylalanyl-tRNA aminoacylation"/>
    <property type="evidence" value="ECO:0007669"/>
    <property type="project" value="UniProtKB-UniRule"/>
</dbReference>
<evidence type="ECO:0000256" key="15">
    <source>
        <dbReference type="HAMAP-Rule" id="MF_00283"/>
    </source>
</evidence>
<keyword evidence="13 15" id="KW-0030">Aminoacyl-tRNA synthetase</keyword>
<dbReference type="EC" id="6.1.1.20" evidence="15"/>
<dbReference type="InterPro" id="IPR005121">
    <property type="entry name" value="Fdx_antiC-bd"/>
</dbReference>
<feature type="domain" description="FDX-ACB" evidence="18">
    <location>
        <begin position="703"/>
        <end position="802"/>
    </location>
</feature>
<dbReference type="Pfam" id="PF03147">
    <property type="entry name" value="FDX-ACB"/>
    <property type="match status" value="1"/>
</dbReference>
<keyword evidence="9 15" id="KW-0067">ATP-binding</keyword>
<evidence type="ECO:0000256" key="1">
    <source>
        <dbReference type="ARBA" id="ARBA00004496"/>
    </source>
</evidence>
<keyword evidence="5 16" id="KW-0820">tRNA-binding</keyword>
<dbReference type="Pfam" id="PF17759">
    <property type="entry name" value="tRNA_synthFbeta"/>
    <property type="match status" value="1"/>
</dbReference>
<dbReference type="InterPro" id="IPR005147">
    <property type="entry name" value="tRNA_synthase_B5-dom"/>
</dbReference>
<dbReference type="SMART" id="SM00874">
    <property type="entry name" value="B5"/>
    <property type="match status" value="1"/>
</dbReference>
<evidence type="ECO:0000256" key="16">
    <source>
        <dbReference type="PROSITE-ProRule" id="PRU00209"/>
    </source>
</evidence>
<gene>
    <name evidence="15" type="primary">pheT</name>
    <name evidence="20" type="ORF">CEY11_00125</name>
</gene>
<dbReference type="InterPro" id="IPR045864">
    <property type="entry name" value="aa-tRNA-synth_II/BPL/LPL"/>
</dbReference>
<dbReference type="Pfam" id="PF03483">
    <property type="entry name" value="B3_4"/>
    <property type="match status" value="1"/>
</dbReference>
<comment type="cofactor">
    <cofactor evidence="15">
        <name>Mg(2+)</name>
        <dbReference type="ChEBI" id="CHEBI:18420"/>
    </cofactor>
    <text evidence="15">Binds 2 magnesium ions per tetramer.</text>
</comment>
<evidence type="ECO:0000256" key="2">
    <source>
        <dbReference type="ARBA" id="ARBA00008653"/>
    </source>
</evidence>
<evidence type="ECO:0000256" key="8">
    <source>
        <dbReference type="ARBA" id="ARBA00022741"/>
    </source>
</evidence>
<feature type="binding site" evidence="15">
    <location>
        <position position="462"/>
    </location>
    <ligand>
        <name>Mg(2+)</name>
        <dbReference type="ChEBI" id="CHEBI:18420"/>
        <note>shared with alpha subunit</note>
    </ligand>
</feature>
<dbReference type="SMART" id="SM00896">
    <property type="entry name" value="FDX-ACB"/>
    <property type="match status" value="1"/>
</dbReference>
<evidence type="ECO:0000256" key="4">
    <source>
        <dbReference type="ARBA" id="ARBA00022490"/>
    </source>
</evidence>
<evidence type="ECO:0000256" key="5">
    <source>
        <dbReference type="ARBA" id="ARBA00022555"/>
    </source>
</evidence>
<dbReference type="GO" id="GO:0004826">
    <property type="term" value="F:phenylalanine-tRNA ligase activity"/>
    <property type="evidence" value="ECO:0007669"/>
    <property type="project" value="UniProtKB-UniRule"/>
</dbReference>
<reference evidence="21" key="1">
    <citation type="submission" date="2017-06" db="EMBL/GenBank/DDBJ databases">
        <title>Herbaspirillum phytohormonus sp. nov., isolated from the root nodule of Robinia pseudoacacia in lead-zinc mine.</title>
        <authorList>
            <person name="Fan M."/>
            <person name="Lin Y."/>
        </authorList>
    </citation>
    <scope>NUCLEOTIDE SEQUENCE [LARGE SCALE GENOMIC DNA]</scope>
    <source>
        <strain evidence="21">SC-089</strain>
    </source>
</reference>
<dbReference type="Gene3D" id="3.30.930.10">
    <property type="entry name" value="Bira Bifunctional Protein, Domain 2"/>
    <property type="match status" value="1"/>
</dbReference>
<dbReference type="InterPro" id="IPR009061">
    <property type="entry name" value="DNA-bd_dom_put_sf"/>
</dbReference>
<dbReference type="InterPro" id="IPR004532">
    <property type="entry name" value="Phe-tRNA-ligase_IIc_bsu_bact"/>
</dbReference>
<dbReference type="GO" id="GO:0000049">
    <property type="term" value="F:tRNA binding"/>
    <property type="evidence" value="ECO:0007669"/>
    <property type="project" value="UniProtKB-UniRule"/>
</dbReference>
<dbReference type="CDD" id="cd02796">
    <property type="entry name" value="tRNA_bind_bactPheRS"/>
    <property type="match status" value="1"/>
</dbReference>